<dbReference type="RefSeq" id="WP_141622307.1">
    <property type="nucleotide sequence ID" value="NZ_CP041242.1"/>
</dbReference>
<dbReference type="InterPro" id="IPR006597">
    <property type="entry name" value="Sel1-like"/>
</dbReference>
<name>A0A514BNR1_9GAMM</name>
<dbReference type="SMART" id="SM00671">
    <property type="entry name" value="SEL1"/>
    <property type="match status" value="2"/>
</dbReference>
<organism evidence="2 3">
    <name type="scientific">Marilutibacter alkalisoli</name>
    <dbReference type="NCBI Taxonomy" id="2591633"/>
    <lineage>
        <taxon>Bacteria</taxon>
        <taxon>Pseudomonadati</taxon>
        <taxon>Pseudomonadota</taxon>
        <taxon>Gammaproteobacteria</taxon>
        <taxon>Lysobacterales</taxon>
        <taxon>Lysobacteraceae</taxon>
        <taxon>Marilutibacter</taxon>
    </lineage>
</organism>
<evidence type="ECO:0000256" key="1">
    <source>
        <dbReference type="SAM" id="SignalP"/>
    </source>
</evidence>
<feature type="chain" id="PRO_5021913290" evidence="1">
    <location>
        <begin position="27"/>
        <end position="470"/>
    </location>
</feature>
<protein>
    <submittedName>
        <fullName evidence="2">Sel1 repeat family protein</fullName>
    </submittedName>
</protein>
<keyword evidence="3" id="KW-1185">Reference proteome</keyword>
<reference evidence="2 3" key="1">
    <citation type="submission" date="2019-06" db="EMBL/GenBank/DDBJ databases">
        <title>Lysobacter alkalisoli sp. nov. isolated from saline-alkali soil.</title>
        <authorList>
            <person name="Sun J.-Q."/>
            <person name="Xu L."/>
        </authorList>
    </citation>
    <scope>NUCLEOTIDE SEQUENCE [LARGE SCALE GENOMIC DNA]</scope>
    <source>
        <strain evidence="2 3">SJ-36</strain>
    </source>
</reference>
<dbReference type="PANTHER" id="PTHR11102">
    <property type="entry name" value="SEL-1-LIKE PROTEIN"/>
    <property type="match status" value="1"/>
</dbReference>
<dbReference type="InterPro" id="IPR011990">
    <property type="entry name" value="TPR-like_helical_dom_sf"/>
</dbReference>
<keyword evidence="1" id="KW-0732">Signal</keyword>
<accession>A0A514BNR1</accession>
<dbReference type="Gene3D" id="1.25.40.10">
    <property type="entry name" value="Tetratricopeptide repeat domain"/>
    <property type="match status" value="2"/>
</dbReference>
<dbReference type="EMBL" id="CP041242">
    <property type="protein sequence ID" value="QDH68965.1"/>
    <property type="molecule type" value="Genomic_DNA"/>
</dbReference>
<dbReference type="AlphaFoldDB" id="A0A514BNR1"/>
<dbReference type="PANTHER" id="PTHR11102:SF160">
    <property type="entry name" value="ERAD-ASSOCIATED E3 UBIQUITIN-PROTEIN LIGASE COMPONENT HRD3"/>
    <property type="match status" value="1"/>
</dbReference>
<feature type="signal peptide" evidence="1">
    <location>
        <begin position="1"/>
        <end position="26"/>
    </location>
</feature>
<dbReference type="Pfam" id="PF08238">
    <property type="entry name" value="Sel1"/>
    <property type="match status" value="2"/>
</dbReference>
<dbReference type="Proteomes" id="UP000317199">
    <property type="component" value="Chromosome"/>
</dbReference>
<sequence>MRIASKHPQLWLLAMLAAASINPLRAAGPSLEQLFEQRQYEAFLLQAHEAVFQDDVDALFLLGKAYQLGRGVGQDTATARHFYTRAREFGSARASHNLGVIALDAGETGDAIDLLEEALARGLEMPTLYNLGRAYTPPDPSSVFGLHAYIDGARTAGDYYARACARMADADLADCIDEASRQYLRAYMMALKANGISPEELTALREPALAWLRKGMDAGSGIAWTNYGALLLNEGDPVGAREAFEIGVTKGVPQAQFHLAGLAAGGKGYDSPDPALALRLYEQAATAGVAEAMRPAFDLLAGQLEHEQDPDALAQGMQRLQSLRPIPEYGEYKLSKLDKHLAWTRFLASQREASPASLPQTGAMLEIEACGLGLTQPHGAAYNIGVNSNWRLAAYPSSGGIERLAVSGRVDAQGCVRHAVQVDDALHALLRERAVFALAFPNYSLPLSMSPDGDGLTLSLLPVGTPLPPR</sequence>
<dbReference type="SUPFAM" id="SSF81901">
    <property type="entry name" value="HCP-like"/>
    <property type="match status" value="2"/>
</dbReference>
<evidence type="ECO:0000313" key="2">
    <source>
        <dbReference type="EMBL" id="QDH68965.1"/>
    </source>
</evidence>
<dbReference type="OrthoDB" id="6810016at2"/>
<proteinExistence type="predicted"/>
<dbReference type="InterPro" id="IPR050767">
    <property type="entry name" value="Sel1_AlgK"/>
</dbReference>
<dbReference type="KEGG" id="lyj:FKV23_01735"/>
<gene>
    <name evidence="2" type="ORF">FKV23_01735</name>
</gene>
<evidence type="ECO:0000313" key="3">
    <source>
        <dbReference type="Proteomes" id="UP000317199"/>
    </source>
</evidence>